<dbReference type="PANTHER" id="PTHR30251">
    <property type="entry name" value="PILUS ASSEMBLY CHAPERONE"/>
    <property type="match status" value="1"/>
</dbReference>
<evidence type="ECO:0000313" key="11">
    <source>
        <dbReference type="EMBL" id="MDD1150818.1"/>
    </source>
</evidence>
<dbReference type="PROSITE" id="PS00635">
    <property type="entry name" value="PILI_CHAPERONE"/>
    <property type="match status" value="1"/>
</dbReference>
<comment type="caution">
    <text evidence="11">The sequence shown here is derived from an EMBL/GenBank/DDBJ whole genome shotgun (WGS) entry which is preliminary data.</text>
</comment>
<keyword evidence="12" id="KW-1185">Reference proteome</keyword>
<evidence type="ECO:0000256" key="6">
    <source>
        <dbReference type="ARBA" id="ARBA00023186"/>
    </source>
</evidence>
<dbReference type="PRINTS" id="PR00969">
    <property type="entry name" value="CHAPERONPILI"/>
</dbReference>
<dbReference type="InterPro" id="IPR018046">
    <property type="entry name" value="Pili_assmbl_chaperone_CS"/>
</dbReference>
<dbReference type="InterPro" id="IPR050643">
    <property type="entry name" value="Periplasmic_pilus_chap"/>
</dbReference>
<dbReference type="Pfam" id="PF00345">
    <property type="entry name" value="PapD_N"/>
    <property type="match status" value="1"/>
</dbReference>
<reference evidence="11 12" key="1">
    <citation type="submission" date="2022-05" db="EMBL/GenBank/DDBJ databases">
        <title>Novel Pseudomonas spp. Isolated from a Rainbow Trout Aquaculture Facility.</title>
        <authorList>
            <person name="Testerman T."/>
            <person name="Graf J."/>
        </authorList>
    </citation>
    <scope>NUCLEOTIDE SEQUENCE [LARGE SCALE GENOMIC DNA]</scope>
    <source>
        <strain evidence="11 12">ID357</strain>
    </source>
</reference>
<evidence type="ECO:0000259" key="10">
    <source>
        <dbReference type="Pfam" id="PF02753"/>
    </source>
</evidence>
<evidence type="ECO:0000256" key="2">
    <source>
        <dbReference type="ARBA" id="ARBA00007399"/>
    </source>
</evidence>
<evidence type="ECO:0000313" key="12">
    <source>
        <dbReference type="Proteomes" id="UP001217610"/>
    </source>
</evidence>
<evidence type="ECO:0000256" key="1">
    <source>
        <dbReference type="ARBA" id="ARBA00004418"/>
    </source>
</evidence>
<dbReference type="Proteomes" id="UP001217610">
    <property type="component" value="Unassembled WGS sequence"/>
</dbReference>
<dbReference type="SUPFAM" id="SSF49354">
    <property type="entry name" value="PapD-like"/>
    <property type="match status" value="1"/>
</dbReference>
<evidence type="ECO:0000256" key="3">
    <source>
        <dbReference type="ARBA" id="ARBA00022558"/>
    </source>
</evidence>
<dbReference type="InterPro" id="IPR001829">
    <property type="entry name" value="Pili_assmbl_chaperone_bac"/>
</dbReference>
<comment type="subcellular location">
    <subcellularLocation>
        <location evidence="1 8">Periplasm</location>
    </subcellularLocation>
</comment>
<dbReference type="SUPFAM" id="SSF49584">
    <property type="entry name" value="Periplasmic chaperone C-domain"/>
    <property type="match status" value="1"/>
</dbReference>
<gene>
    <name evidence="11" type="ORF">M5G25_21275</name>
</gene>
<name>A0ABT5Q9E6_9PSED</name>
<proteinExistence type="inferred from homology"/>
<dbReference type="InterPro" id="IPR016147">
    <property type="entry name" value="Pili_assmbl_chaperone_N"/>
</dbReference>
<protein>
    <submittedName>
        <fullName evidence="11">Fimbria/pilus periplasmic chaperone</fullName>
    </submittedName>
</protein>
<evidence type="ECO:0000256" key="5">
    <source>
        <dbReference type="ARBA" id="ARBA00022764"/>
    </source>
</evidence>
<dbReference type="Pfam" id="PF02753">
    <property type="entry name" value="PapD_C"/>
    <property type="match status" value="1"/>
</dbReference>
<dbReference type="Gene3D" id="2.60.40.10">
    <property type="entry name" value="Immunoglobulins"/>
    <property type="match status" value="2"/>
</dbReference>
<dbReference type="PANTHER" id="PTHR30251:SF5">
    <property type="entry name" value="FIMBRIAL CHAPARONE PROTEIN"/>
    <property type="match status" value="1"/>
</dbReference>
<keyword evidence="7" id="KW-0393">Immunoglobulin domain</keyword>
<accession>A0ABT5Q9E6</accession>
<dbReference type="RefSeq" id="WP_273923803.1">
    <property type="nucleotide sequence ID" value="NZ_JAMDGR010000016.1"/>
</dbReference>
<evidence type="ECO:0000259" key="9">
    <source>
        <dbReference type="Pfam" id="PF00345"/>
    </source>
</evidence>
<organism evidence="11 12">
    <name type="scientific">Pseudomonas idahonensis</name>
    <dbReference type="NCBI Taxonomy" id="2942628"/>
    <lineage>
        <taxon>Bacteria</taxon>
        <taxon>Pseudomonadati</taxon>
        <taxon>Pseudomonadota</taxon>
        <taxon>Gammaproteobacteria</taxon>
        <taxon>Pseudomonadales</taxon>
        <taxon>Pseudomonadaceae</taxon>
        <taxon>Pseudomonas</taxon>
    </lineage>
</organism>
<dbReference type="InterPro" id="IPR036316">
    <property type="entry name" value="Pili_assmbl_chap_C_dom_sf"/>
</dbReference>
<dbReference type="EMBL" id="JAMDGR010000016">
    <property type="protein sequence ID" value="MDD1150818.1"/>
    <property type="molecule type" value="Genomic_DNA"/>
</dbReference>
<keyword evidence="4" id="KW-0732">Signal</keyword>
<dbReference type="InterPro" id="IPR016148">
    <property type="entry name" value="Pili_assmbl_chaperone_C"/>
</dbReference>
<dbReference type="InterPro" id="IPR008962">
    <property type="entry name" value="PapD-like_sf"/>
</dbReference>
<evidence type="ECO:0000256" key="4">
    <source>
        <dbReference type="ARBA" id="ARBA00022729"/>
    </source>
</evidence>
<feature type="domain" description="Pili assembly chaperone N-terminal" evidence="9">
    <location>
        <begin position="39"/>
        <end position="157"/>
    </location>
</feature>
<sequence>MNRLFRYLNVWTATLIMIKPTTIIALLLALFHAQAMAALALGSSRIIIQAPKTRAVVMVHNRSPHSAYLAQSWIEDAQGQKPERAPVVALPPIQRLEARQDNQLNIQVLPQVADLPQDRETLFYLNVREVPPRGEDKEVIQIALQRRIKVIYRPQRIRPLTVGLTSPWLSALTLCKEQSGRFQLNNATPYHVTLIEAFGDESGVSPVTDFKPMEIPPYSERRLEGKFAPGVQRPTLVYINDFGGRGQLSFDCLDGVCTVIQNSVRS</sequence>
<keyword evidence="3" id="KW-1029">Fimbrium biogenesis</keyword>
<dbReference type="InterPro" id="IPR013783">
    <property type="entry name" value="Ig-like_fold"/>
</dbReference>
<evidence type="ECO:0000256" key="8">
    <source>
        <dbReference type="RuleBase" id="RU003918"/>
    </source>
</evidence>
<keyword evidence="6 8" id="KW-0143">Chaperone</keyword>
<keyword evidence="5" id="KW-0574">Periplasm</keyword>
<feature type="domain" description="Pili assembly chaperone C-terminal" evidence="10">
    <location>
        <begin position="184"/>
        <end position="245"/>
    </location>
</feature>
<comment type="similarity">
    <text evidence="2 8">Belongs to the periplasmic pilus chaperone family.</text>
</comment>
<evidence type="ECO:0000256" key="7">
    <source>
        <dbReference type="ARBA" id="ARBA00023319"/>
    </source>
</evidence>